<evidence type="ECO:0000313" key="14">
    <source>
        <dbReference type="Ensembl" id="ENSHBUP00000022311.1"/>
    </source>
</evidence>
<organism evidence="14 15">
    <name type="scientific">Haplochromis burtoni</name>
    <name type="common">Burton's mouthbrooder</name>
    <name type="synonym">Chromis burtoni</name>
    <dbReference type="NCBI Taxonomy" id="8153"/>
    <lineage>
        <taxon>Eukaryota</taxon>
        <taxon>Metazoa</taxon>
        <taxon>Chordata</taxon>
        <taxon>Craniata</taxon>
        <taxon>Vertebrata</taxon>
        <taxon>Euteleostomi</taxon>
        <taxon>Actinopterygii</taxon>
        <taxon>Neopterygii</taxon>
        <taxon>Teleostei</taxon>
        <taxon>Neoteleostei</taxon>
        <taxon>Acanthomorphata</taxon>
        <taxon>Ovalentaria</taxon>
        <taxon>Cichlomorphae</taxon>
        <taxon>Cichliformes</taxon>
        <taxon>Cichlidae</taxon>
        <taxon>African cichlids</taxon>
        <taxon>Pseudocrenilabrinae</taxon>
        <taxon>Haplochromini</taxon>
        <taxon>Haplochromis</taxon>
    </lineage>
</organism>
<dbReference type="InterPro" id="IPR036028">
    <property type="entry name" value="SH3-like_dom_sf"/>
</dbReference>
<feature type="region of interest" description="Disordered" evidence="9">
    <location>
        <begin position="981"/>
        <end position="1007"/>
    </location>
</feature>
<evidence type="ECO:0000256" key="6">
    <source>
        <dbReference type="ARBA" id="ARBA00049987"/>
    </source>
</evidence>
<dbReference type="SUPFAM" id="SSF48065">
    <property type="entry name" value="DBL homology domain (DH-domain)"/>
    <property type="match status" value="1"/>
</dbReference>
<evidence type="ECO:0000256" key="4">
    <source>
        <dbReference type="ARBA" id="ARBA00022553"/>
    </source>
</evidence>
<feature type="compositionally biased region" description="Polar residues" evidence="9">
    <location>
        <begin position="945"/>
        <end position="961"/>
    </location>
</feature>
<dbReference type="SMART" id="SM00325">
    <property type="entry name" value="RhoGEF"/>
    <property type="match status" value="1"/>
</dbReference>
<protein>
    <submittedName>
        <fullName evidence="14">Guanine nucleotide exchange factor DBS-like</fullName>
    </submittedName>
</protein>
<dbReference type="CDD" id="cd01227">
    <property type="entry name" value="PH_Dbs"/>
    <property type="match status" value="1"/>
</dbReference>
<reference evidence="14" key="1">
    <citation type="submission" date="2025-08" db="UniProtKB">
        <authorList>
            <consortium name="Ensembl"/>
        </authorList>
    </citation>
    <scope>IDENTIFICATION</scope>
</reference>
<dbReference type="AlphaFoldDB" id="A0A3Q2WAX2"/>
<name>A0A3Q2WAX2_HAPBU</name>
<comment type="subcellular location">
    <subcellularLocation>
        <location evidence="1">Cytoplasm</location>
    </subcellularLocation>
</comment>
<evidence type="ECO:0000259" key="11">
    <source>
        <dbReference type="PROSITE" id="PS50003"/>
    </source>
</evidence>
<dbReference type="Pfam" id="PF22697">
    <property type="entry name" value="SOS1_NGEF_PH"/>
    <property type="match status" value="1"/>
</dbReference>
<dbReference type="Pfam" id="PF00621">
    <property type="entry name" value="RhoGEF"/>
    <property type="match status" value="1"/>
</dbReference>
<dbReference type="Gene3D" id="2.30.30.40">
    <property type="entry name" value="SH3 Domains"/>
    <property type="match status" value="1"/>
</dbReference>
<dbReference type="InterPro" id="IPR018159">
    <property type="entry name" value="Spectrin/alpha-actinin"/>
</dbReference>
<feature type="region of interest" description="Disordered" evidence="9">
    <location>
        <begin position="501"/>
        <end position="563"/>
    </location>
</feature>
<feature type="domain" description="DH" evidence="12">
    <location>
        <begin position="600"/>
        <end position="779"/>
    </location>
</feature>
<evidence type="ECO:0000256" key="9">
    <source>
        <dbReference type="SAM" id="MobiDB-lite"/>
    </source>
</evidence>
<comment type="similarity">
    <text evidence="6">Belongs to the MCF2 family.</text>
</comment>
<keyword evidence="4" id="KW-0597">Phosphoprotein</keyword>
<dbReference type="InterPro" id="IPR055251">
    <property type="entry name" value="SOS1_NGEF_PH"/>
</dbReference>
<dbReference type="PROSITE" id="PS50003">
    <property type="entry name" value="PH_DOMAIN"/>
    <property type="match status" value="1"/>
</dbReference>
<keyword evidence="8" id="KW-0175">Coiled coil</keyword>
<keyword evidence="2 7" id="KW-0728">SH3 domain</keyword>
<proteinExistence type="inferred from homology"/>
<evidence type="ECO:0000256" key="5">
    <source>
        <dbReference type="ARBA" id="ARBA00022658"/>
    </source>
</evidence>
<dbReference type="GO" id="GO:0005085">
    <property type="term" value="F:guanyl-nucleotide exchange factor activity"/>
    <property type="evidence" value="ECO:0007669"/>
    <property type="project" value="UniProtKB-KW"/>
</dbReference>
<evidence type="ECO:0000256" key="2">
    <source>
        <dbReference type="ARBA" id="ARBA00022443"/>
    </source>
</evidence>
<feature type="domain" description="CRAL-TRIO" evidence="13">
    <location>
        <begin position="73"/>
        <end position="171"/>
    </location>
</feature>
<dbReference type="PANTHER" id="PTHR22826">
    <property type="entry name" value="RHO GUANINE EXCHANGE FACTOR-RELATED"/>
    <property type="match status" value="1"/>
</dbReference>
<feature type="compositionally biased region" description="Polar residues" evidence="9">
    <location>
        <begin position="528"/>
        <end position="537"/>
    </location>
</feature>
<dbReference type="FunFam" id="2.30.29.30:FF:000078">
    <property type="entry name" value="Guanine nucleotide exchange factor DBS"/>
    <property type="match status" value="1"/>
</dbReference>
<dbReference type="InterPro" id="IPR035534">
    <property type="entry name" value="DBS_PH"/>
</dbReference>
<dbReference type="InterPro" id="IPR000219">
    <property type="entry name" value="DH_dom"/>
</dbReference>
<dbReference type="SUPFAM" id="SSF50729">
    <property type="entry name" value="PH domain-like"/>
    <property type="match status" value="1"/>
</dbReference>
<dbReference type="SUPFAM" id="SSF50044">
    <property type="entry name" value="SH3-domain"/>
    <property type="match status" value="1"/>
</dbReference>
<evidence type="ECO:0000313" key="15">
    <source>
        <dbReference type="Proteomes" id="UP000264840"/>
    </source>
</evidence>
<evidence type="ECO:0000256" key="1">
    <source>
        <dbReference type="ARBA" id="ARBA00004496"/>
    </source>
</evidence>
<evidence type="ECO:0000256" key="3">
    <source>
        <dbReference type="ARBA" id="ARBA00022490"/>
    </source>
</evidence>
<dbReference type="CDD" id="cd00176">
    <property type="entry name" value="SPEC"/>
    <property type="match status" value="1"/>
</dbReference>
<dbReference type="PROSITE" id="PS00741">
    <property type="entry name" value="DH_1"/>
    <property type="match status" value="1"/>
</dbReference>
<sequence>MGSVIYEIMQQDIRPLLAVDIIEQLHRQFASLSGGRGKDGAPIITFPECSGFSEVPEEDFLNVVTYLTSIPSLDAASIGFIIIIDRRKDKWSSVKASLSRIAGAFPGNLQLVLVLRPSRFFQKHIADIGIKLHKDDFKMKIVMLNSLSDLHGYVDKSQLTRELGGNLEYCHSQWIHHRTAIENFAMTVKTTAQMLQKFGTDLAETELPNDVQCTKDLLTAHTDKHNNLKDELRLAVKQGTTLYSCIKDQSAKSEDHELNPDEMENQTTVERLLAQLDETENAFEQFWSKHHLKLEQCLQLRHFEQDFREVKVSLDSLIDSLNSLSDTGDCVARVEKMLKELKTLEEKAQATLEKAQLHALHGDQLIQSNHYAVDSIRPKCVELRRVCDDFSNEVKKKTDILSKSLQIHQGIDKVNQWCESGIYLLASQAVDKCQSQEGAESALTDIEHFLESAEKNQLTELRNLHNQYEVVLSEDIKGSVLKALKRLEDVQEMFEKRHLSLKRLSAKQTRPIQPVAPRPESSPKRPSVKNTPRTAGGQQPLARRASDNSNKQQAEADLNKKKNIRKAKGGIKIEVMHEESQGGSTHVVVTNETEESLSNRRRHIMTELIETERLYVEELQSIMEGYFAELNNSELSHLMPPSLENKRDVLFGNLPEIYEFHNKTFLMELENCAEKPELVGTCFLKRKEELQVYEKYCQNKPRSEILWRQCGDSLFFQECQKKLDHKLSLDAYLLKPVQRITKYQLMLKEMLKCSNGEGMAELEEALATMLDIIKSVNDSMHQIAITGFEGNLSELGKLLMQGSFNVWTDHKKGHSKVKDLARFKPMQRHLFLYDKMLLFCKKREETTDGHEKTPSYSFKHSLKMSSVGITENVKGDSKKFEVWYNGREEVYIIQAPSMDVKNMWVSEIRKVLTGQLEACREASQLNIYGAPMRNVRKMALKHSDSSSPESGFRRSNPSPNMRQKRGWAQRRLLSMDTEDFETIPSSAEESSNSSDEEGNNKNGDSSRFRVQLTYESRDPQDLSLETGDLVQFVEEAKNGNWLVKNLLTEKTGLVPSSILQTASEGDIFSDLCTAALSDSENEANTWGDVSQDSK</sequence>
<accession>A0A3Q2WAX2</accession>
<dbReference type="SMART" id="SM00516">
    <property type="entry name" value="SEC14"/>
    <property type="match status" value="1"/>
</dbReference>
<dbReference type="InterPro" id="IPR001849">
    <property type="entry name" value="PH_domain"/>
</dbReference>
<dbReference type="CDD" id="cd00170">
    <property type="entry name" value="SEC14"/>
    <property type="match status" value="1"/>
</dbReference>
<keyword evidence="5" id="KW-0344">Guanine-nucleotide releasing factor</keyword>
<dbReference type="CDD" id="cd00160">
    <property type="entry name" value="RhoGEF"/>
    <property type="match status" value="1"/>
</dbReference>
<feature type="region of interest" description="Disordered" evidence="9">
    <location>
        <begin position="940"/>
        <end position="967"/>
    </location>
</feature>
<dbReference type="InterPro" id="IPR011993">
    <property type="entry name" value="PH-like_dom_sf"/>
</dbReference>
<dbReference type="GO" id="GO:0005737">
    <property type="term" value="C:cytoplasm"/>
    <property type="evidence" value="ECO:0007669"/>
    <property type="project" value="UniProtKB-SubCell"/>
</dbReference>
<dbReference type="PROSITE" id="PS50010">
    <property type="entry name" value="DH_2"/>
    <property type="match status" value="1"/>
</dbReference>
<dbReference type="PROSITE" id="PS50191">
    <property type="entry name" value="CRAL_TRIO"/>
    <property type="match status" value="1"/>
</dbReference>
<dbReference type="InterPro" id="IPR001251">
    <property type="entry name" value="CRAL-TRIO_dom"/>
</dbReference>
<keyword evidence="3" id="KW-0963">Cytoplasm</keyword>
<dbReference type="Pfam" id="PF13716">
    <property type="entry name" value="CRAL_TRIO_2"/>
    <property type="match status" value="1"/>
</dbReference>
<dbReference type="SMART" id="SM00150">
    <property type="entry name" value="SPEC"/>
    <property type="match status" value="1"/>
</dbReference>
<dbReference type="PROSITE" id="PS50002">
    <property type="entry name" value="SH3"/>
    <property type="match status" value="1"/>
</dbReference>
<dbReference type="SMART" id="SM00326">
    <property type="entry name" value="SH3"/>
    <property type="match status" value="1"/>
</dbReference>
<dbReference type="PANTHER" id="PTHR22826:SF201">
    <property type="entry name" value="GUANINE NUCLEOTIDE EXCHANGE FACTOR MCF2L2-RELATED"/>
    <property type="match status" value="1"/>
</dbReference>
<evidence type="ECO:0000259" key="10">
    <source>
        <dbReference type="PROSITE" id="PS50002"/>
    </source>
</evidence>
<feature type="domain" description="PH" evidence="11">
    <location>
        <begin position="791"/>
        <end position="913"/>
    </location>
</feature>
<dbReference type="Gene3D" id="1.20.58.60">
    <property type="match status" value="1"/>
</dbReference>
<dbReference type="Ensembl" id="ENSHBUT00000013969.1">
    <property type="protein sequence ID" value="ENSHBUP00000022311.1"/>
    <property type="gene ID" value="ENSHBUG00000002545.1"/>
</dbReference>
<dbReference type="Gene3D" id="2.30.29.30">
    <property type="entry name" value="Pleckstrin-homology domain (PH domain)/Phosphotyrosine-binding domain (PTB)"/>
    <property type="match status" value="1"/>
</dbReference>
<dbReference type="InterPro" id="IPR056466">
    <property type="entry name" value="Spectrin_DBS"/>
</dbReference>
<dbReference type="SUPFAM" id="SSF46966">
    <property type="entry name" value="Spectrin repeat"/>
    <property type="match status" value="1"/>
</dbReference>
<dbReference type="Proteomes" id="UP000264840">
    <property type="component" value="Unplaced"/>
</dbReference>
<feature type="coiled-coil region" evidence="8">
    <location>
        <begin position="331"/>
        <end position="358"/>
    </location>
</feature>
<dbReference type="GO" id="GO:0035556">
    <property type="term" value="P:intracellular signal transduction"/>
    <property type="evidence" value="ECO:0007669"/>
    <property type="project" value="InterPro"/>
</dbReference>
<evidence type="ECO:0000256" key="8">
    <source>
        <dbReference type="SAM" id="Coils"/>
    </source>
</evidence>
<evidence type="ECO:0000256" key="7">
    <source>
        <dbReference type="PROSITE-ProRule" id="PRU00192"/>
    </source>
</evidence>
<dbReference type="InterPro" id="IPR051336">
    <property type="entry name" value="RhoGEF_Guanine_NuclExch_SF"/>
</dbReference>
<feature type="domain" description="SH3" evidence="10">
    <location>
        <begin position="1003"/>
        <end position="1064"/>
    </location>
</feature>
<dbReference type="InterPro" id="IPR036865">
    <property type="entry name" value="CRAL-TRIO_dom_sf"/>
</dbReference>
<dbReference type="InterPro" id="IPR001331">
    <property type="entry name" value="GDS_CDC24_CS"/>
</dbReference>
<dbReference type="GeneTree" id="ENSGT00940000161734"/>
<dbReference type="SMART" id="SM00233">
    <property type="entry name" value="PH"/>
    <property type="match status" value="1"/>
</dbReference>
<dbReference type="InterPro" id="IPR001452">
    <property type="entry name" value="SH3_domain"/>
</dbReference>
<dbReference type="InterPro" id="IPR035899">
    <property type="entry name" value="DBL_dom_sf"/>
</dbReference>
<dbReference type="Pfam" id="PF23289">
    <property type="entry name" value="Spectrin_5"/>
    <property type="match status" value="1"/>
</dbReference>
<dbReference type="Pfam" id="PF07653">
    <property type="entry name" value="SH3_2"/>
    <property type="match status" value="1"/>
</dbReference>
<dbReference type="Gene3D" id="3.40.525.10">
    <property type="entry name" value="CRAL-TRIO lipid binding domain"/>
    <property type="match status" value="1"/>
</dbReference>
<evidence type="ECO:0000259" key="12">
    <source>
        <dbReference type="PROSITE" id="PS50010"/>
    </source>
</evidence>
<dbReference type="Gene3D" id="1.20.900.10">
    <property type="entry name" value="Dbl homology (DH) domain"/>
    <property type="match status" value="1"/>
</dbReference>
<evidence type="ECO:0000259" key="13">
    <source>
        <dbReference type="PROSITE" id="PS50191"/>
    </source>
</evidence>
<reference evidence="14" key="2">
    <citation type="submission" date="2025-09" db="UniProtKB">
        <authorList>
            <consortium name="Ensembl"/>
        </authorList>
    </citation>
    <scope>IDENTIFICATION</scope>
</reference>
<dbReference type="SUPFAM" id="SSF52087">
    <property type="entry name" value="CRAL/TRIO domain"/>
    <property type="match status" value="1"/>
</dbReference>
<keyword evidence="15" id="KW-1185">Reference proteome</keyword>